<dbReference type="PANTHER" id="PTHR46324:SF38">
    <property type="entry name" value="BASIC LEUCINE ZIPPER 43-LIKE"/>
    <property type="match status" value="1"/>
</dbReference>
<dbReference type="OMA" id="FPNCHFP"/>
<dbReference type="GO" id="GO:0046983">
    <property type="term" value="F:protein dimerization activity"/>
    <property type="evidence" value="ECO:0007669"/>
    <property type="project" value="UniProtKB-ARBA"/>
</dbReference>
<feature type="domain" description="BZIP" evidence="8">
    <location>
        <begin position="79"/>
        <end position="142"/>
    </location>
</feature>
<name>A0A3Q7FUZ0_SOLLC</name>
<dbReference type="Proteomes" id="UP000004994">
    <property type="component" value="Chromosome 4"/>
</dbReference>
<gene>
    <name evidence="9" type="primary">LOC101255785</name>
</gene>
<evidence type="ECO:0000256" key="5">
    <source>
        <dbReference type="ARBA" id="ARBA00023242"/>
    </source>
</evidence>
<dbReference type="InterPro" id="IPR044521">
    <property type="entry name" value="AtbZIP8/43"/>
</dbReference>
<protein>
    <recommendedName>
        <fullName evidence="8">BZIP domain-containing protein</fullName>
    </recommendedName>
</protein>
<dbReference type="OrthoDB" id="551672at2759"/>
<dbReference type="SMART" id="SM00338">
    <property type="entry name" value="BRLZ"/>
    <property type="match status" value="1"/>
</dbReference>
<proteinExistence type="predicted"/>
<dbReference type="AlphaFoldDB" id="A0A3Q7FUZ0"/>
<dbReference type="SUPFAM" id="SSF57959">
    <property type="entry name" value="Leucine zipper domain"/>
    <property type="match status" value="1"/>
</dbReference>
<evidence type="ECO:0000256" key="3">
    <source>
        <dbReference type="ARBA" id="ARBA00023125"/>
    </source>
</evidence>
<reference evidence="9" key="2">
    <citation type="submission" date="2019-01" db="UniProtKB">
        <authorList>
            <consortium name="EnsemblPlants"/>
        </authorList>
    </citation>
    <scope>IDENTIFICATION</scope>
    <source>
        <strain evidence="9">cv. Heinz 1706</strain>
    </source>
</reference>
<evidence type="ECO:0000256" key="2">
    <source>
        <dbReference type="ARBA" id="ARBA00023015"/>
    </source>
</evidence>
<dbReference type="PROSITE" id="PS00036">
    <property type="entry name" value="BZIP_BASIC"/>
    <property type="match status" value="1"/>
</dbReference>
<dbReference type="CDD" id="cd14702">
    <property type="entry name" value="bZIP_plant_GBF1"/>
    <property type="match status" value="1"/>
</dbReference>
<reference evidence="9" key="1">
    <citation type="journal article" date="2012" name="Nature">
        <title>The tomato genome sequence provides insights into fleshy fruit evolution.</title>
        <authorList>
            <consortium name="Tomato Genome Consortium"/>
        </authorList>
    </citation>
    <scope>NUCLEOTIDE SEQUENCE [LARGE SCALE GENOMIC DNA]</scope>
    <source>
        <strain evidence="9">cv. Heinz 1706</strain>
    </source>
</reference>
<comment type="subcellular location">
    <subcellularLocation>
        <location evidence="1">Nucleus</location>
    </subcellularLocation>
</comment>
<organism evidence="9">
    <name type="scientific">Solanum lycopersicum</name>
    <name type="common">Tomato</name>
    <name type="synonym">Lycopersicon esculentum</name>
    <dbReference type="NCBI Taxonomy" id="4081"/>
    <lineage>
        <taxon>Eukaryota</taxon>
        <taxon>Viridiplantae</taxon>
        <taxon>Streptophyta</taxon>
        <taxon>Embryophyta</taxon>
        <taxon>Tracheophyta</taxon>
        <taxon>Spermatophyta</taxon>
        <taxon>Magnoliopsida</taxon>
        <taxon>eudicotyledons</taxon>
        <taxon>Gunneridae</taxon>
        <taxon>Pentapetalae</taxon>
        <taxon>asterids</taxon>
        <taxon>lamiids</taxon>
        <taxon>Solanales</taxon>
        <taxon>Solanaceae</taxon>
        <taxon>Solanoideae</taxon>
        <taxon>Solaneae</taxon>
        <taxon>Solanum</taxon>
        <taxon>Solanum subgen. Lycopersicon</taxon>
    </lineage>
</organism>
<dbReference type="Gramene" id="Solyc04g005170.1.1">
    <property type="protein sequence ID" value="Solyc04g005170.1.1.1"/>
    <property type="gene ID" value="Solyc04g005170.1"/>
</dbReference>
<dbReference type="GO" id="GO:0005634">
    <property type="term" value="C:nucleus"/>
    <property type="evidence" value="ECO:0007669"/>
    <property type="project" value="UniProtKB-SubCell"/>
</dbReference>
<dbReference type="FunFam" id="1.20.5.170:FF:000020">
    <property type="entry name" value="BZIP transcription factor"/>
    <property type="match status" value="1"/>
</dbReference>
<dbReference type="GO" id="GO:0003700">
    <property type="term" value="F:DNA-binding transcription factor activity"/>
    <property type="evidence" value="ECO:0007669"/>
    <property type="project" value="InterPro"/>
</dbReference>
<keyword evidence="6" id="KW-0175">Coiled coil</keyword>
<evidence type="ECO:0000256" key="7">
    <source>
        <dbReference type="SAM" id="MobiDB-lite"/>
    </source>
</evidence>
<feature type="compositionally biased region" description="Polar residues" evidence="7">
    <location>
        <begin position="164"/>
        <end position="185"/>
    </location>
</feature>
<keyword evidence="5" id="KW-0539">Nucleus</keyword>
<evidence type="ECO:0000259" key="8">
    <source>
        <dbReference type="PROSITE" id="PS50217"/>
    </source>
</evidence>
<dbReference type="PaxDb" id="4081-Solyc04g005170.1.1"/>
<keyword evidence="3" id="KW-0238">DNA-binding</keyword>
<keyword evidence="2" id="KW-0805">Transcription regulation</keyword>
<evidence type="ECO:0000256" key="6">
    <source>
        <dbReference type="SAM" id="Coils"/>
    </source>
</evidence>
<feature type="region of interest" description="Disordered" evidence="7">
    <location>
        <begin position="164"/>
        <end position="191"/>
    </location>
</feature>
<dbReference type="STRING" id="4081.A0A3Q7FUZ0"/>
<evidence type="ECO:0000313" key="10">
    <source>
        <dbReference type="Proteomes" id="UP000004994"/>
    </source>
</evidence>
<dbReference type="InterPro" id="IPR046347">
    <property type="entry name" value="bZIP_sf"/>
</dbReference>
<sequence length="191" mass="22299">MISSEAATIHYLAQENPSSLPIDYTFTHKNFQFNNTFLTNNYQSFTFPIQDLISTQPASCISSNSTSDESEEQQHRIIDERKQRRMISNRESARRSRMRKQRHLDELWSQVVRLRTENNNLINKLNQVSESHEKVVQENMQLKDEAYDLRRLLVDIQVATPFNGFSNIDDNVPSSLKTESSNQSTTERKLE</sequence>
<keyword evidence="4" id="KW-0804">Transcription</keyword>
<dbReference type="InParanoid" id="A0A3Q7FUZ0"/>
<dbReference type="Pfam" id="PF00170">
    <property type="entry name" value="bZIP_1"/>
    <property type="match status" value="1"/>
</dbReference>
<evidence type="ECO:0000256" key="4">
    <source>
        <dbReference type="ARBA" id="ARBA00023163"/>
    </source>
</evidence>
<keyword evidence="10" id="KW-1185">Reference proteome</keyword>
<evidence type="ECO:0000256" key="1">
    <source>
        <dbReference type="ARBA" id="ARBA00004123"/>
    </source>
</evidence>
<accession>A0A3Q7FUZ0</accession>
<dbReference type="InterPro" id="IPR004827">
    <property type="entry name" value="bZIP"/>
</dbReference>
<dbReference type="InterPro" id="IPR045314">
    <property type="entry name" value="bZIP_plant_GBF1"/>
</dbReference>
<dbReference type="GO" id="GO:0003677">
    <property type="term" value="F:DNA binding"/>
    <property type="evidence" value="ECO:0007669"/>
    <property type="project" value="UniProtKB-KW"/>
</dbReference>
<dbReference type="EnsemblPlants" id="Solyc04g005170.1.1">
    <property type="protein sequence ID" value="Solyc04g005170.1.1.1"/>
    <property type="gene ID" value="Solyc04g005170.1"/>
</dbReference>
<dbReference type="Gene3D" id="1.20.5.170">
    <property type="match status" value="1"/>
</dbReference>
<dbReference type="PANTHER" id="PTHR46324">
    <property type="entry name" value="BASIC LEUCINE ZIPPER 43-RELATED"/>
    <property type="match status" value="1"/>
</dbReference>
<dbReference type="PROSITE" id="PS50217">
    <property type="entry name" value="BZIP"/>
    <property type="match status" value="1"/>
</dbReference>
<feature type="coiled-coil region" evidence="6">
    <location>
        <begin position="111"/>
        <end position="145"/>
    </location>
</feature>
<dbReference type="SMR" id="A0A3Q7FUZ0"/>
<evidence type="ECO:0000313" key="9">
    <source>
        <dbReference type="EnsemblPlants" id="Solyc04g005170.1.1.1"/>
    </source>
</evidence>